<evidence type="ECO:0000313" key="9">
    <source>
        <dbReference type="Proteomes" id="UP000248395"/>
    </source>
</evidence>
<dbReference type="InterPro" id="IPR058627">
    <property type="entry name" value="MdtA-like_C"/>
</dbReference>
<dbReference type="Gene3D" id="1.10.287.470">
    <property type="entry name" value="Helix hairpin bin"/>
    <property type="match status" value="1"/>
</dbReference>
<dbReference type="FunFam" id="2.40.420.20:FF:000001">
    <property type="entry name" value="Efflux RND transporter periplasmic adaptor subunit"/>
    <property type="match status" value="1"/>
</dbReference>
<feature type="domain" description="Multidrug resistance protein MdtA-like barrel-sandwich hybrid" evidence="5">
    <location>
        <begin position="66"/>
        <end position="208"/>
    </location>
</feature>
<dbReference type="Pfam" id="PF25876">
    <property type="entry name" value="HH_MFP_RND"/>
    <property type="match status" value="1"/>
</dbReference>
<gene>
    <name evidence="8" type="ORF">DFR38_101274</name>
</gene>
<dbReference type="Gene3D" id="2.40.420.20">
    <property type="match status" value="1"/>
</dbReference>
<dbReference type="SUPFAM" id="SSF111369">
    <property type="entry name" value="HlyD-like secretion proteins"/>
    <property type="match status" value="1"/>
</dbReference>
<dbReference type="Pfam" id="PF25944">
    <property type="entry name" value="Beta-barrel_RND"/>
    <property type="match status" value="1"/>
</dbReference>
<keyword evidence="9" id="KW-1185">Reference proteome</keyword>
<evidence type="ECO:0000259" key="7">
    <source>
        <dbReference type="Pfam" id="PF25967"/>
    </source>
</evidence>
<sequence>MHIKQASPALKLVAALLLSAALSSCGKSQNAGMPAAGPASVGIITLQAQDTVLSRELPARISAFTVAEIRPQVGGIIQKRLFTEGSEVKAGQVLYQINPETYQAAYQTAQASQAKAEATLASAELKARRYAQLAEIKAISSQDNDDAHAALLQARADLATAKAAVETARINLAYTRITAPVSGRIGKSSVTAGALVTANQTTALATVQQLSTAYVDMTQSSTELLHLRRDFAKGALHSQPGKAKVKLILEDGSEYAKEGELQFSDVTVDASTGMVTLRATFDNPNGELLPGMFVRARLEQGVRQRALLLPQQAVTRNQKGEAVVMVVGPDNKVSARIIKTSQTVGNKWLVDSGLQGGERIVVEGLMKVQDGAVVKAEPLAATASAAK</sequence>
<name>A0A318JJK7_9NEIS</name>
<feature type="signal peptide" evidence="3">
    <location>
        <begin position="1"/>
        <end position="20"/>
    </location>
</feature>
<dbReference type="GO" id="GO:0005886">
    <property type="term" value="C:plasma membrane"/>
    <property type="evidence" value="ECO:0007669"/>
    <property type="project" value="UniProtKB-SubCell"/>
</dbReference>
<protein>
    <submittedName>
        <fullName evidence="8">Membrane fusion protein (Multidrug efflux system)</fullName>
    </submittedName>
</protein>
<reference evidence="8 9" key="1">
    <citation type="submission" date="2018-05" db="EMBL/GenBank/DDBJ databases">
        <title>Genomic Encyclopedia of Type Strains, Phase IV (KMG-IV): sequencing the most valuable type-strain genomes for metagenomic binning, comparative biology and taxonomic classification.</title>
        <authorList>
            <person name="Goeker M."/>
        </authorList>
    </citation>
    <scope>NUCLEOTIDE SEQUENCE [LARGE SCALE GENOMIC DNA]</scope>
    <source>
        <strain evidence="8 9">DSM 25134</strain>
    </source>
</reference>
<feature type="domain" description="Multidrug resistance protein MdtA-like C-terminal permuted SH3" evidence="7">
    <location>
        <begin position="306"/>
        <end position="365"/>
    </location>
</feature>
<dbReference type="PROSITE" id="PS51257">
    <property type="entry name" value="PROKAR_LIPOPROTEIN"/>
    <property type="match status" value="1"/>
</dbReference>
<dbReference type="Gene3D" id="2.40.30.170">
    <property type="match status" value="1"/>
</dbReference>
<dbReference type="Pfam" id="PF25967">
    <property type="entry name" value="RND-MFP_C"/>
    <property type="match status" value="1"/>
</dbReference>
<feature type="domain" description="Multidrug resistance protein MdtA-like alpha-helical hairpin" evidence="4">
    <location>
        <begin position="106"/>
        <end position="175"/>
    </location>
</feature>
<dbReference type="RefSeq" id="WP_059285949.1">
    <property type="nucleotide sequence ID" value="NZ_LNQU01000048.1"/>
</dbReference>
<dbReference type="InterPro" id="IPR006143">
    <property type="entry name" value="RND_pump_MFP"/>
</dbReference>
<dbReference type="InterPro" id="IPR058625">
    <property type="entry name" value="MdtA-like_BSH"/>
</dbReference>
<dbReference type="InterPro" id="IPR058626">
    <property type="entry name" value="MdtA-like_b-barrel"/>
</dbReference>
<dbReference type="PANTHER" id="PTHR30158">
    <property type="entry name" value="ACRA/E-RELATED COMPONENT OF DRUG EFFLUX TRANSPORTER"/>
    <property type="match status" value="1"/>
</dbReference>
<evidence type="ECO:0000256" key="1">
    <source>
        <dbReference type="ARBA" id="ARBA00004196"/>
    </source>
</evidence>
<comment type="subcellular location">
    <subcellularLocation>
        <location evidence="1">Cell envelope</location>
    </subcellularLocation>
</comment>
<feature type="chain" id="PRO_5016367428" evidence="3">
    <location>
        <begin position="21"/>
        <end position="387"/>
    </location>
</feature>
<evidence type="ECO:0000259" key="6">
    <source>
        <dbReference type="Pfam" id="PF25944"/>
    </source>
</evidence>
<dbReference type="EMBL" id="QJKC01000001">
    <property type="protein sequence ID" value="PXX51212.1"/>
    <property type="molecule type" value="Genomic_DNA"/>
</dbReference>
<evidence type="ECO:0000259" key="4">
    <source>
        <dbReference type="Pfam" id="PF25876"/>
    </source>
</evidence>
<evidence type="ECO:0000256" key="2">
    <source>
        <dbReference type="ARBA" id="ARBA00009477"/>
    </source>
</evidence>
<dbReference type="PANTHER" id="PTHR30158:SF3">
    <property type="entry name" value="MULTIDRUG EFFLUX PUMP SUBUNIT ACRA-RELATED"/>
    <property type="match status" value="1"/>
</dbReference>
<keyword evidence="3" id="KW-0732">Signal</keyword>
<evidence type="ECO:0000259" key="5">
    <source>
        <dbReference type="Pfam" id="PF25917"/>
    </source>
</evidence>
<feature type="domain" description="Multidrug resistance protein MdtA-like beta-barrel" evidence="6">
    <location>
        <begin position="213"/>
        <end position="301"/>
    </location>
</feature>
<dbReference type="NCBIfam" id="TIGR01730">
    <property type="entry name" value="RND_mfp"/>
    <property type="match status" value="1"/>
</dbReference>
<dbReference type="AlphaFoldDB" id="A0A318JJK7"/>
<proteinExistence type="inferred from homology"/>
<comment type="caution">
    <text evidence="8">The sequence shown here is derived from an EMBL/GenBank/DDBJ whole genome shotgun (WGS) entry which is preliminary data.</text>
</comment>
<dbReference type="Proteomes" id="UP000248395">
    <property type="component" value="Unassembled WGS sequence"/>
</dbReference>
<organism evidence="8 9">
    <name type="scientific">Aquitalea magnusonii</name>
    <dbReference type="NCBI Taxonomy" id="332411"/>
    <lineage>
        <taxon>Bacteria</taxon>
        <taxon>Pseudomonadati</taxon>
        <taxon>Pseudomonadota</taxon>
        <taxon>Betaproteobacteria</taxon>
        <taxon>Neisseriales</taxon>
        <taxon>Chromobacteriaceae</taxon>
        <taxon>Aquitalea</taxon>
    </lineage>
</organism>
<accession>A0A318JJK7</accession>
<comment type="similarity">
    <text evidence="2">Belongs to the membrane fusion protein (MFP) (TC 8.A.1) family.</text>
</comment>
<dbReference type="GO" id="GO:0022857">
    <property type="term" value="F:transmembrane transporter activity"/>
    <property type="evidence" value="ECO:0007669"/>
    <property type="project" value="InterPro"/>
</dbReference>
<dbReference type="Pfam" id="PF25917">
    <property type="entry name" value="BSH_RND"/>
    <property type="match status" value="1"/>
</dbReference>
<evidence type="ECO:0000313" key="8">
    <source>
        <dbReference type="EMBL" id="PXX51212.1"/>
    </source>
</evidence>
<dbReference type="Gene3D" id="2.40.50.100">
    <property type="match status" value="1"/>
</dbReference>
<dbReference type="GO" id="GO:0046677">
    <property type="term" value="P:response to antibiotic"/>
    <property type="evidence" value="ECO:0007669"/>
    <property type="project" value="TreeGrafter"/>
</dbReference>
<dbReference type="InterPro" id="IPR058624">
    <property type="entry name" value="MdtA-like_HH"/>
</dbReference>
<evidence type="ECO:0000256" key="3">
    <source>
        <dbReference type="SAM" id="SignalP"/>
    </source>
</evidence>
<dbReference type="OrthoDB" id="9783047at2"/>